<evidence type="ECO:0000313" key="2">
    <source>
        <dbReference type="Proteomes" id="UP001500298"/>
    </source>
</evidence>
<keyword evidence="2" id="KW-1185">Reference proteome</keyword>
<comment type="caution">
    <text evidence="1">The sequence shown here is derived from an EMBL/GenBank/DDBJ whole genome shotgun (WGS) entry which is preliminary data.</text>
</comment>
<reference evidence="2" key="1">
    <citation type="journal article" date="2019" name="Int. J. Syst. Evol. Microbiol.">
        <title>The Global Catalogue of Microorganisms (GCM) 10K type strain sequencing project: providing services to taxonomists for standard genome sequencing and annotation.</title>
        <authorList>
            <consortium name="The Broad Institute Genomics Platform"/>
            <consortium name="The Broad Institute Genome Sequencing Center for Infectious Disease"/>
            <person name="Wu L."/>
            <person name="Ma J."/>
        </authorList>
    </citation>
    <scope>NUCLEOTIDE SEQUENCE [LARGE SCALE GENOMIC DNA]</scope>
    <source>
        <strain evidence="2">JCM 18326</strain>
    </source>
</reference>
<accession>A0ABP9D395</accession>
<gene>
    <name evidence="1" type="ORF">GCM10023331_03190</name>
</gene>
<name>A0ABP9D395_9BACT</name>
<dbReference type="EMBL" id="BAABJX010000006">
    <property type="protein sequence ID" value="GAA4822216.1"/>
    <property type="molecule type" value="Genomic_DNA"/>
</dbReference>
<protein>
    <submittedName>
        <fullName evidence="1">Uncharacterized protein</fullName>
    </submittedName>
</protein>
<organism evidence="1 2">
    <name type="scientific">Algivirga pacifica</name>
    <dbReference type="NCBI Taxonomy" id="1162670"/>
    <lineage>
        <taxon>Bacteria</taxon>
        <taxon>Pseudomonadati</taxon>
        <taxon>Bacteroidota</taxon>
        <taxon>Cytophagia</taxon>
        <taxon>Cytophagales</taxon>
        <taxon>Flammeovirgaceae</taxon>
        <taxon>Algivirga</taxon>
    </lineage>
</organism>
<proteinExistence type="predicted"/>
<sequence length="65" mass="7777">MIKKIPTKLLMGFKHAKNDSFHINKWLSSLRIHHFTTISQALYELLHFFLDEKTKQKNQGFEEFA</sequence>
<evidence type="ECO:0000313" key="1">
    <source>
        <dbReference type="EMBL" id="GAA4822216.1"/>
    </source>
</evidence>
<dbReference type="Proteomes" id="UP001500298">
    <property type="component" value="Unassembled WGS sequence"/>
</dbReference>